<dbReference type="InterPro" id="IPR012394">
    <property type="entry name" value="Aldehyde_DH_NAD(P)"/>
</dbReference>
<organism evidence="7 8">
    <name type="scientific">Paracidovorax wautersii</name>
    <dbReference type="NCBI Taxonomy" id="1177982"/>
    <lineage>
        <taxon>Bacteria</taxon>
        <taxon>Pseudomonadati</taxon>
        <taxon>Pseudomonadota</taxon>
        <taxon>Betaproteobacteria</taxon>
        <taxon>Burkholderiales</taxon>
        <taxon>Comamonadaceae</taxon>
        <taxon>Paracidovorax</taxon>
    </lineage>
</organism>
<dbReference type="GO" id="GO:0005737">
    <property type="term" value="C:cytoplasm"/>
    <property type="evidence" value="ECO:0007669"/>
    <property type="project" value="TreeGrafter"/>
</dbReference>
<evidence type="ECO:0000256" key="2">
    <source>
        <dbReference type="ARBA" id="ARBA00023002"/>
    </source>
</evidence>
<feature type="active site" evidence="5">
    <location>
        <position position="253"/>
    </location>
</feature>
<dbReference type="RefSeq" id="WP_092940847.1">
    <property type="nucleotide sequence ID" value="NZ_FONX01000014.1"/>
</dbReference>
<dbReference type="AlphaFoldDB" id="A0A1I2GBA5"/>
<evidence type="ECO:0000256" key="5">
    <source>
        <dbReference type="PIRSR" id="PIRSR036492-1"/>
    </source>
</evidence>
<evidence type="ECO:0000256" key="4">
    <source>
        <dbReference type="PIRNR" id="PIRNR036492"/>
    </source>
</evidence>
<dbReference type="InterPro" id="IPR016162">
    <property type="entry name" value="Ald_DH_N"/>
</dbReference>
<dbReference type="STRING" id="1177982.SAMN04489711_11414"/>
<sequence length="479" mass="51705">MAPLPQETDPQTLQRLFDGQAATALALRGSTARERTAKLRRLRDGLLQRREALYAAFALDLRKPPVEVDLTELMPVVDEARHAIAHLRRWMRPRRVRPTLTTLGTHARVLCQPRGRCLIIGPWNYPVNTLLGPLVSAIAAGNTVILKPSEFTPHVNAVVAELVAALFEPAEVALVQGGVETARQLLALPFDHIFFTGSPAVGKIVMAAAARHLTSITLELGGQSPVIVDATADLRQAAALILWGKCTNGGQTCVAPDHAFIHRSVMDRFVAHCRQLLAERYGTTDDAVQASPDLARMVTQRHAERLGALIDDALARGATLLAGGRHDAAQRYVAPTLLGDVPADALITGEEIFGPVLPLQAFDTLDEVIAQIDARPKPLALYLFSRDRAVQRQVAERTSSGGLGLNLCVQQYAHGGLPFGGVNHSGIGSAHGVHGFKAFSHERACLAAGAFSALSLFFPPYTALRHRLSTALLQILRRV</sequence>
<dbReference type="InterPro" id="IPR016161">
    <property type="entry name" value="Ald_DH/histidinol_DH"/>
</dbReference>
<proteinExistence type="inferred from homology"/>
<dbReference type="GO" id="GO:0004029">
    <property type="term" value="F:aldehyde dehydrogenase (NAD+) activity"/>
    <property type="evidence" value="ECO:0007669"/>
    <property type="project" value="TreeGrafter"/>
</dbReference>
<dbReference type="InterPro" id="IPR016163">
    <property type="entry name" value="Ald_DH_C"/>
</dbReference>
<dbReference type="PANTHER" id="PTHR43570">
    <property type="entry name" value="ALDEHYDE DEHYDROGENASE"/>
    <property type="match status" value="1"/>
</dbReference>
<feature type="active site" evidence="5">
    <location>
        <position position="219"/>
    </location>
</feature>
<evidence type="ECO:0000259" key="6">
    <source>
        <dbReference type="Pfam" id="PF00171"/>
    </source>
</evidence>
<dbReference type="Pfam" id="PF00171">
    <property type="entry name" value="Aldedh"/>
    <property type="match status" value="1"/>
</dbReference>
<dbReference type="OrthoDB" id="6187633at2"/>
<dbReference type="InterPro" id="IPR015590">
    <property type="entry name" value="Aldehyde_DH_dom"/>
</dbReference>
<dbReference type="GO" id="GO:0006081">
    <property type="term" value="P:aldehyde metabolic process"/>
    <property type="evidence" value="ECO:0007669"/>
    <property type="project" value="InterPro"/>
</dbReference>
<keyword evidence="8" id="KW-1185">Reference proteome</keyword>
<reference evidence="8" key="1">
    <citation type="submission" date="2016-10" db="EMBL/GenBank/DDBJ databases">
        <authorList>
            <person name="Varghese N."/>
            <person name="Submissions S."/>
        </authorList>
    </citation>
    <scope>NUCLEOTIDE SEQUENCE [LARGE SCALE GENOMIC DNA]</scope>
    <source>
        <strain evidence="8">DSM 27981</strain>
    </source>
</reference>
<protein>
    <recommendedName>
        <fullName evidence="4">Aldehyde dehydrogenase</fullName>
    </recommendedName>
</protein>
<evidence type="ECO:0000313" key="8">
    <source>
        <dbReference type="Proteomes" id="UP000199119"/>
    </source>
</evidence>
<comment type="similarity">
    <text evidence="1 4">Belongs to the aldehyde dehydrogenase family.</text>
</comment>
<evidence type="ECO:0000256" key="3">
    <source>
        <dbReference type="ARBA" id="ARBA00023027"/>
    </source>
</evidence>
<dbReference type="SUPFAM" id="SSF53720">
    <property type="entry name" value="ALDH-like"/>
    <property type="match status" value="1"/>
</dbReference>
<dbReference type="CDD" id="cd07134">
    <property type="entry name" value="ALDH_AlkH-like"/>
    <property type="match status" value="1"/>
</dbReference>
<dbReference type="PANTHER" id="PTHR43570:SF20">
    <property type="entry name" value="ALDEHYDE DEHYDROGENASE ALDX-RELATED"/>
    <property type="match status" value="1"/>
</dbReference>
<dbReference type="Gene3D" id="3.40.309.10">
    <property type="entry name" value="Aldehyde Dehydrogenase, Chain A, domain 2"/>
    <property type="match status" value="1"/>
</dbReference>
<accession>A0A1I2GBA5</accession>
<keyword evidence="2 4" id="KW-0560">Oxidoreductase</keyword>
<dbReference type="FunFam" id="3.40.605.10:FF:000004">
    <property type="entry name" value="Aldehyde dehydrogenase"/>
    <property type="match status" value="1"/>
</dbReference>
<feature type="domain" description="Aldehyde dehydrogenase" evidence="6">
    <location>
        <begin position="24"/>
        <end position="441"/>
    </location>
</feature>
<evidence type="ECO:0000256" key="1">
    <source>
        <dbReference type="ARBA" id="ARBA00009986"/>
    </source>
</evidence>
<dbReference type="EMBL" id="FONX01000014">
    <property type="protein sequence ID" value="SFF14207.1"/>
    <property type="molecule type" value="Genomic_DNA"/>
</dbReference>
<name>A0A1I2GBA5_9BURK</name>
<gene>
    <name evidence="7" type="ORF">SAMN04489711_11414</name>
</gene>
<dbReference type="Proteomes" id="UP000199119">
    <property type="component" value="Unassembled WGS sequence"/>
</dbReference>
<evidence type="ECO:0000313" key="7">
    <source>
        <dbReference type="EMBL" id="SFF14207.1"/>
    </source>
</evidence>
<keyword evidence="3" id="KW-0520">NAD</keyword>
<dbReference type="PIRSF" id="PIRSF036492">
    <property type="entry name" value="ALDH"/>
    <property type="match status" value="1"/>
</dbReference>
<dbReference type="Gene3D" id="3.40.605.10">
    <property type="entry name" value="Aldehyde Dehydrogenase, Chain A, domain 1"/>
    <property type="match status" value="1"/>
</dbReference>